<dbReference type="SUPFAM" id="SSF48056">
    <property type="entry name" value="Di-copper centre-containing domain"/>
    <property type="match status" value="1"/>
</dbReference>
<comment type="caution">
    <text evidence="1">The sequence shown here is derived from an EMBL/GenBank/DDBJ whole genome shotgun (WGS) entry which is preliminary data.</text>
</comment>
<dbReference type="InterPro" id="IPR008922">
    <property type="entry name" value="Di-copper_centre_dom_sf"/>
</dbReference>
<dbReference type="InterPro" id="IPR050316">
    <property type="entry name" value="Tyrosinase/Hemocyanin"/>
</dbReference>
<reference evidence="1 2" key="1">
    <citation type="journal article" date="2022" name="Nat. Plants">
        <title>Genomes of leafy and leafless Platanthera orchids illuminate the evolution of mycoheterotrophy.</title>
        <authorList>
            <person name="Li M.H."/>
            <person name="Liu K.W."/>
            <person name="Li Z."/>
            <person name="Lu H.C."/>
            <person name="Ye Q.L."/>
            <person name="Zhang D."/>
            <person name="Wang J.Y."/>
            <person name="Li Y.F."/>
            <person name="Zhong Z.M."/>
            <person name="Liu X."/>
            <person name="Yu X."/>
            <person name="Liu D.K."/>
            <person name="Tu X.D."/>
            <person name="Liu B."/>
            <person name="Hao Y."/>
            <person name="Liao X.Y."/>
            <person name="Jiang Y.T."/>
            <person name="Sun W.H."/>
            <person name="Chen J."/>
            <person name="Chen Y.Q."/>
            <person name="Ai Y."/>
            <person name="Zhai J.W."/>
            <person name="Wu S.S."/>
            <person name="Zhou Z."/>
            <person name="Hsiao Y.Y."/>
            <person name="Wu W.L."/>
            <person name="Chen Y.Y."/>
            <person name="Lin Y.F."/>
            <person name="Hsu J.L."/>
            <person name="Li C.Y."/>
            <person name="Wang Z.W."/>
            <person name="Zhao X."/>
            <person name="Zhong W.Y."/>
            <person name="Ma X.K."/>
            <person name="Ma L."/>
            <person name="Huang J."/>
            <person name="Chen G.Z."/>
            <person name="Huang M.Z."/>
            <person name="Huang L."/>
            <person name="Peng D.H."/>
            <person name="Luo Y.B."/>
            <person name="Zou S.Q."/>
            <person name="Chen S.P."/>
            <person name="Lan S."/>
            <person name="Tsai W.C."/>
            <person name="Van de Peer Y."/>
            <person name="Liu Z.J."/>
        </authorList>
    </citation>
    <scope>NUCLEOTIDE SEQUENCE [LARGE SCALE GENOMIC DNA]</scope>
    <source>
        <strain evidence="1">Lor287</strain>
    </source>
</reference>
<sequence length="320" mass="35617">MTGELWRNIRGVRRQRRKEAPARRWAKGVTEWRPPRAARYYQTAGEKLRAERQRFGCGSLGLETNRNEFCVGRNGIWEQSLMATWIAIITAGMALLSLLMPPGLDPAVSAPVSTDPVNCFDKNPKLKCCPRRSSTEIVNFKPELRASPPRIRRPAHALRPEAARKYEKAIALMRALPEDHPWNFIQQSNVHCAYCSGGYVQLGLNITLDVRFTLLFLCRFLVLGSVSVFAKISRGSPDEPDCCDPLRGGTRSILSGLPWGLAATLLIVGRPDHSEWRTSHLCGWYSEGCIPEMDVAPHSLEGLVVGYCGDAHSGVVLLVL</sequence>
<name>A0AAP0FUZ3_9ASPA</name>
<dbReference type="Proteomes" id="UP001418222">
    <property type="component" value="Unassembled WGS sequence"/>
</dbReference>
<dbReference type="Gene3D" id="1.10.1280.10">
    <property type="entry name" value="Di-copper center containing domain from catechol oxidase"/>
    <property type="match status" value="1"/>
</dbReference>
<protein>
    <submittedName>
        <fullName evidence="1">Uncharacterized protein</fullName>
    </submittedName>
</protein>
<gene>
    <name evidence="1" type="ORF">KSP39_PZI022438</name>
</gene>
<dbReference type="AlphaFoldDB" id="A0AAP0FUZ3"/>
<proteinExistence type="predicted"/>
<dbReference type="EMBL" id="JBBWWQ010000020">
    <property type="protein sequence ID" value="KAK8916620.1"/>
    <property type="molecule type" value="Genomic_DNA"/>
</dbReference>
<evidence type="ECO:0000313" key="1">
    <source>
        <dbReference type="EMBL" id="KAK8916620.1"/>
    </source>
</evidence>
<accession>A0AAP0FUZ3</accession>
<dbReference type="PANTHER" id="PTHR11474:SF117">
    <property type="entry name" value="POLYPHENOL OXIDASE CHLOROPLASTIC"/>
    <property type="match status" value="1"/>
</dbReference>
<organism evidence="1 2">
    <name type="scientific">Platanthera zijinensis</name>
    <dbReference type="NCBI Taxonomy" id="2320716"/>
    <lineage>
        <taxon>Eukaryota</taxon>
        <taxon>Viridiplantae</taxon>
        <taxon>Streptophyta</taxon>
        <taxon>Embryophyta</taxon>
        <taxon>Tracheophyta</taxon>
        <taxon>Spermatophyta</taxon>
        <taxon>Magnoliopsida</taxon>
        <taxon>Liliopsida</taxon>
        <taxon>Asparagales</taxon>
        <taxon>Orchidaceae</taxon>
        <taxon>Orchidoideae</taxon>
        <taxon>Orchideae</taxon>
        <taxon>Orchidinae</taxon>
        <taxon>Platanthera</taxon>
    </lineage>
</organism>
<evidence type="ECO:0000313" key="2">
    <source>
        <dbReference type="Proteomes" id="UP001418222"/>
    </source>
</evidence>
<keyword evidence="2" id="KW-1185">Reference proteome</keyword>
<dbReference type="PANTHER" id="PTHR11474">
    <property type="entry name" value="TYROSINASE FAMILY MEMBER"/>
    <property type="match status" value="1"/>
</dbReference>